<organism evidence="2 3">
    <name type="scientific">Lautropia dentalis</name>
    <dbReference type="NCBI Taxonomy" id="2490857"/>
    <lineage>
        <taxon>Bacteria</taxon>
        <taxon>Pseudomonadati</taxon>
        <taxon>Pseudomonadota</taxon>
        <taxon>Betaproteobacteria</taxon>
        <taxon>Burkholderiales</taxon>
        <taxon>Burkholderiaceae</taxon>
        <taxon>Lautropia</taxon>
    </lineage>
</organism>
<proteinExistence type="predicted"/>
<dbReference type="RefSeq" id="WP_125096478.1">
    <property type="nucleotide sequence ID" value="NZ_RRUE01000002.1"/>
</dbReference>
<feature type="compositionally biased region" description="Basic and acidic residues" evidence="1">
    <location>
        <begin position="95"/>
        <end position="110"/>
    </location>
</feature>
<comment type="caution">
    <text evidence="2">The sequence shown here is derived from an EMBL/GenBank/DDBJ whole genome shotgun (WGS) entry which is preliminary data.</text>
</comment>
<sequence>MSLRVYQLRLHPTLEADREMIEHIDHVPRLEQAAFIKERIIFGLSILERHAGDLSDPQEIEKLFRLMGDMADGDISHKTILAGLRAYVVACTRQGKEPSGDTHAGPRDVHLLPTGRHRATRPEPEPGPEAASELPDWRRSIHAAMGGY</sequence>
<dbReference type="EMBL" id="RRUE01000002">
    <property type="protein sequence ID" value="RRN44283.1"/>
    <property type="molecule type" value="Genomic_DNA"/>
</dbReference>
<evidence type="ECO:0000256" key="1">
    <source>
        <dbReference type="SAM" id="MobiDB-lite"/>
    </source>
</evidence>
<protein>
    <submittedName>
        <fullName evidence="2">Uncharacterized protein</fullName>
    </submittedName>
</protein>
<feature type="region of interest" description="Disordered" evidence="1">
    <location>
        <begin position="95"/>
        <end position="137"/>
    </location>
</feature>
<evidence type="ECO:0000313" key="2">
    <source>
        <dbReference type="EMBL" id="RRN44283.1"/>
    </source>
</evidence>
<dbReference type="Proteomes" id="UP000270261">
    <property type="component" value="Unassembled WGS sequence"/>
</dbReference>
<keyword evidence="3" id="KW-1185">Reference proteome</keyword>
<accession>A0A426FNM8</accession>
<gene>
    <name evidence="2" type="ORF">EHV23_13225</name>
</gene>
<name>A0A426FNM8_9BURK</name>
<reference evidence="2 3" key="1">
    <citation type="submission" date="2018-11" db="EMBL/GenBank/DDBJ databases">
        <title>Genome sequencing of Lautropia sp. KCOM 2505 (= ChDC F240).</title>
        <authorList>
            <person name="Kook J.-K."/>
            <person name="Park S.-N."/>
            <person name="Lim Y.K."/>
        </authorList>
    </citation>
    <scope>NUCLEOTIDE SEQUENCE [LARGE SCALE GENOMIC DNA]</scope>
    <source>
        <strain evidence="2 3">KCOM 2505</strain>
    </source>
</reference>
<dbReference type="AlphaFoldDB" id="A0A426FNM8"/>
<evidence type="ECO:0000313" key="3">
    <source>
        <dbReference type="Proteomes" id="UP000270261"/>
    </source>
</evidence>